<accession>A0A8H2JXX9</accession>
<name>A0A8H2JXX9_ACIRA</name>
<reference evidence="1 2" key="1">
    <citation type="submission" date="2019-06" db="EMBL/GenBank/DDBJ databases">
        <title>Genome of Acinetobacter radioresistens APH1, a phenol degrading strain.</title>
        <authorList>
            <person name="Liu Y."/>
        </authorList>
    </citation>
    <scope>NUCLEOTIDE SEQUENCE [LARGE SCALE GENOMIC DNA]</scope>
    <source>
        <strain evidence="1 2">APH1</strain>
    </source>
</reference>
<dbReference type="AlphaFoldDB" id="A0A8H2JXX9"/>
<protein>
    <submittedName>
        <fullName evidence="1">Uncharacterized protein</fullName>
    </submittedName>
</protein>
<evidence type="ECO:0000313" key="2">
    <source>
        <dbReference type="Proteomes" id="UP000314285"/>
    </source>
</evidence>
<dbReference type="Proteomes" id="UP000314285">
    <property type="component" value="Unassembled WGS sequence"/>
</dbReference>
<dbReference type="EMBL" id="VFBM01000027">
    <property type="protein sequence ID" value="TNX85308.1"/>
    <property type="molecule type" value="Genomic_DNA"/>
</dbReference>
<organism evidence="1 2">
    <name type="scientific">Acinetobacter radioresistens</name>
    <dbReference type="NCBI Taxonomy" id="40216"/>
    <lineage>
        <taxon>Bacteria</taxon>
        <taxon>Pseudomonadati</taxon>
        <taxon>Pseudomonadota</taxon>
        <taxon>Gammaproteobacteria</taxon>
        <taxon>Moraxellales</taxon>
        <taxon>Moraxellaceae</taxon>
        <taxon>Acinetobacter</taxon>
    </lineage>
</organism>
<evidence type="ECO:0000313" key="1">
    <source>
        <dbReference type="EMBL" id="TNX85308.1"/>
    </source>
</evidence>
<gene>
    <name evidence="1" type="ORF">FHY67_15345</name>
</gene>
<comment type="caution">
    <text evidence="1">The sequence shown here is derived from an EMBL/GenBank/DDBJ whole genome shotgun (WGS) entry which is preliminary data.</text>
</comment>
<sequence length="89" mass="10903">MMRTESKNSWLQAIFNEMQEFKKEIKHQSERRIGRAEFSKLLNLGSEILNTRIRARRYKKPYKDGRKRFWFYSYVQFVILDVESNHKVA</sequence>
<proteinExistence type="predicted"/>
<dbReference type="RefSeq" id="WP_005026044.1">
    <property type="nucleotide sequence ID" value="NZ_CP027365.1"/>
</dbReference>